<dbReference type="Proteomes" id="UP001151760">
    <property type="component" value="Unassembled WGS sequence"/>
</dbReference>
<gene>
    <name evidence="1" type="ORF">Tco_0625841</name>
</gene>
<protein>
    <submittedName>
        <fullName evidence="1">Uncharacterized protein</fullName>
    </submittedName>
</protein>
<evidence type="ECO:0000313" key="1">
    <source>
        <dbReference type="EMBL" id="GJS52479.1"/>
    </source>
</evidence>
<evidence type="ECO:0000313" key="2">
    <source>
        <dbReference type="Proteomes" id="UP001151760"/>
    </source>
</evidence>
<organism evidence="1 2">
    <name type="scientific">Tanacetum coccineum</name>
    <dbReference type="NCBI Taxonomy" id="301880"/>
    <lineage>
        <taxon>Eukaryota</taxon>
        <taxon>Viridiplantae</taxon>
        <taxon>Streptophyta</taxon>
        <taxon>Embryophyta</taxon>
        <taxon>Tracheophyta</taxon>
        <taxon>Spermatophyta</taxon>
        <taxon>Magnoliopsida</taxon>
        <taxon>eudicotyledons</taxon>
        <taxon>Gunneridae</taxon>
        <taxon>Pentapetalae</taxon>
        <taxon>asterids</taxon>
        <taxon>campanulids</taxon>
        <taxon>Asterales</taxon>
        <taxon>Asteraceae</taxon>
        <taxon>Asteroideae</taxon>
        <taxon>Anthemideae</taxon>
        <taxon>Anthemidinae</taxon>
        <taxon>Tanacetum</taxon>
    </lineage>
</organism>
<reference evidence="1" key="1">
    <citation type="journal article" date="2022" name="Int. J. Mol. Sci.">
        <title>Draft Genome of Tanacetum Coccineum: Genomic Comparison of Closely Related Tanacetum-Family Plants.</title>
        <authorList>
            <person name="Yamashiro T."/>
            <person name="Shiraishi A."/>
            <person name="Nakayama K."/>
            <person name="Satake H."/>
        </authorList>
    </citation>
    <scope>NUCLEOTIDE SEQUENCE</scope>
</reference>
<dbReference type="EMBL" id="BQNB010008659">
    <property type="protein sequence ID" value="GJS52479.1"/>
    <property type="molecule type" value="Genomic_DNA"/>
</dbReference>
<comment type="caution">
    <text evidence="1">The sequence shown here is derived from an EMBL/GenBank/DDBJ whole genome shotgun (WGS) entry which is preliminary data.</text>
</comment>
<keyword evidence="2" id="KW-1185">Reference proteome</keyword>
<sequence length="109" mass="12130">MADHSQMWHDGTSSRNISSNCNTNGLAAVISNLDNLGHDMQKLKENVHTIQVGCQICEGAHLDKECPLNEEVVAVFVRDFYKKFYNSLGKTRGVVIVLRGIVWEGLITV</sequence>
<reference evidence="1" key="2">
    <citation type="submission" date="2022-01" db="EMBL/GenBank/DDBJ databases">
        <authorList>
            <person name="Yamashiro T."/>
            <person name="Shiraishi A."/>
            <person name="Satake H."/>
            <person name="Nakayama K."/>
        </authorList>
    </citation>
    <scope>NUCLEOTIDE SEQUENCE</scope>
</reference>
<accession>A0ABQ4WI03</accession>
<name>A0ABQ4WI03_9ASTR</name>
<proteinExistence type="predicted"/>